<keyword evidence="9" id="KW-1185">Reference proteome</keyword>
<evidence type="ECO:0000256" key="2">
    <source>
        <dbReference type="ARBA" id="ARBA00007401"/>
    </source>
</evidence>
<dbReference type="InterPro" id="IPR050347">
    <property type="entry name" value="Bact_Beta-galactosidase"/>
</dbReference>
<evidence type="ECO:0000256" key="6">
    <source>
        <dbReference type="ARBA" id="ARBA00032230"/>
    </source>
</evidence>
<dbReference type="InterPro" id="IPR008979">
    <property type="entry name" value="Galactose-bd-like_sf"/>
</dbReference>
<proteinExistence type="inferred from homology"/>
<dbReference type="RefSeq" id="WP_265382505.1">
    <property type="nucleotide sequence ID" value="NZ_CP110615.1"/>
</dbReference>
<dbReference type="SMART" id="SM01038">
    <property type="entry name" value="Bgal_small_N"/>
    <property type="match status" value="1"/>
</dbReference>
<sequence>MPTPTPTAEWDAVRSIAPSAGCTPPRARLRTDAPSLDLSGDWAFRLVGGLTEITEGFETTGYDDTAWDRLTVPSCWQMTGLPDTHPYGCPAYTNVIFPFPVDPPHVPADNPTGEYRRTVDVPAGWLGAGRVLLRFEGVDSAFTLWCNGTRVGGAHGSRLVHELDVTDLVRAGENTVAVRVHQWSAASYLEDQDMWWVSGIFRPVNLVLRPTGGLDDAFVRAGYDHRTGTGTLVVDTTPGARLTVPELGLVDVDPAGPHAVAVQPWSAEVPRLYEATLRTDAETVTLRLGFRTVAVVDAQLLVNGAPVLFRGVNRHEWHPETGRTLDEASILADVLLMKRHNVNAVRTSHYPPDPRLLELCDTHGLWVIDECDLETHGFEKVGWHRNPSADAQWRPAYLDRVQRTVERDKNHPSVIGWSLGNESGVGDNLAAMAAWTKDRDPSRFVHYEGDWDSAYVDVYSRMYADHAETELIGLGTEPPTTDPALDAHRRGLPFVQCEYAHAMGNGPGGLGEYQELFEAHPRLAGGFVWEWIDHAVPVRAADGQVFPGYGGDLGEVVHDGNFIADGLVFPDRTPSPGLLELKKVVEPVRLVVTATGITVANRYAELSTAHLRFPWTCEVDGVERAAGELDVPPVGAWSDGAVALPAGLPDGDGERWLTVRAVLAQDTSWADVGHEIGWGQGLLGSTTTSVPARGAAPEADGAGWSLGPARFDARGTLVQLGGVDVVGPRLDLWRATTDNDERGRSGPPGPQWRALGLDRLQHNVLDVTATADALVVRSHVLPAGTDVGYSAELTWRAVEGGVALALEAHPLGTWTTPVPRLGLRMGLPTSFDRLDWFGLGPGEAYSDTATAQRIGRFSLGIHELQTPYVRPQENGVRRHVRAAEVGRADGAPLRVTATGTVDVTLRPWTTEALDAAAHRTDLVPDPQWHWLNLDVAQHGIGTGACGPVELPQHTLHAVAVRLELELRL</sequence>
<dbReference type="InterPro" id="IPR006101">
    <property type="entry name" value="Glyco_hydro_2"/>
</dbReference>
<dbReference type="SUPFAM" id="SSF51445">
    <property type="entry name" value="(Trans)glycosidases"/>
    <property type="match status" value="1"/>
</dbReference>
<dbReference type="Gene3D" id="2.60.40.10">
    <property type="entry name" value="Immunoglobulins"/>
    <property type="match status" value="2"/>
</dbReference>
<dbReference type="SUPFAM" id="SSF74650">
    <property type="entry name" value="Galactose mutarotase-like"/>
    <property type="match status" value="1"/>
</dbReference>
<keyword evidence="5" id="KW-0326">Glycosidase</keyword>
<evidence type="ECO:0000256" key="4">
    <source>
        <dbReference type="ARBA" id="ARBA00022801"/>
    </source>
</evidence>
<dbReference type="EMBL" id="CP110615">
    <property type="protein sequence ID" value="UZJ24398.1"/>
    <property type="molecule type" value="Genomic_DNA"/>
</dbReference>
<dbReference type="Pfam" id="PF02837">
    <property type="entry name" value="Glyco_hydro_2_N"/>
    <property type="match status" value="1"/>
</dbReference>
<comment type="catalytic activity">
    <reaction evidence="1">
        <text>Hydrolysis of terminal non-reducing beta-D-galactose residues in beta-D-galactosides.</text>
        <dbReference type="EC" id="3.2.1.23"/>
    </reaction>
</comment>
<dbReference type="InterPro" id="IPR023230">
    <property type="entry name" value="Glyco_hydro_2_CS"/>
</dbReference>
<dbReference type="SUPFAM" id="SSF49785">
    <property type="entry name" value="Galactose-binding domain-like"/>
    <property type="match status" value="1"/>
</dbReference>
<dbReference type="Gene3D" id="2.60.120.260">
    <property type="entry name" value="Galactose-binding domain-like"/>
    <property type="match status" value="1"/>
</dbReference>
<dbReference type="InterPro" id="IPR032312">
    <property type="entry name" value="LacZ_4"/>
</dbReference>
<dbReference type="SUPFAM" id="SSF49303">
    <property type="entry name" value="beta-Galactosidase/glucuronidase domain"/>
    <property type="match status" value="2"/>
</dbReference>
<dbReference type="PANTHER" id="PTHR46323">
    <property type="entry name" value="BETA-GALACTOSIDASE"/>
    <property type="match status" value="1"/>
</dbReference>
<organism evidence="8 9">
    <name type="scientific">Rhodococcus antarcticus</name>
    <dbReference type="NCBI Taxonomy" id="2987751"/>
    <lineage>
        <taxon>Bacteria</taxon>
        <taxon>Bacillati</taxon>
        <taxon>Actinomycetota</taxon>
        <taxon>Actinomycetes</taxon>
        <taxon>Mycobacteriales</taxon>
        <taxon>Nocardiaceae</taxon>
        <taxon>Rhodococcus</taxon>
    </lineage>
</organism>
<reference evidence="8" key="1">
    <citation type="submission" date="2022-10" db="EMBL/GenBank/DDBJ databases">
        <title>Rhodococcus sp.75.</title>
        <authorList>
            <person name="Sun M."/>
        </authorList>
    </citation>
    <scope>NUCLEOTIDE SEQUENCE</scope>
    <source>
        <strain evidence="8">75</strain>
    </source>
</reference>
<evidence type="ECO:0000259" key="7">
    <source>
        <dbReference type="SMART" id="SM01038"/>
    </source>
</evidence>
<evidence type="ECO:0000256" key="3">
    <source>
        <dbReference type="ARBA" id="ARBA00012756"/>
    </source>
</evidence>
<evidence type="ECO:0000256" key="5">
    <source>
        <dbReference type="ARBA" id="ARBA00023295"/>
    </source>
</evidence>
<evidence type="ECO:0000313" key="9">
    <source>
        <dbReference type="Proteomes" id="UP001164965"/>
    </source>
</evidence>
<feature type="domain" description="Beta galactosidase small chain/" evidence="7">
    <location>
        <begin position="705"/>
        <end position="967"/>
    </location>
</feature>
<evidence type="ECO:0000313" key="8">
    <source>
        <dbReference type="EMBL" id="UZJ24398.1"/>
    </source>
</evidence>
<dbReference type="PRINTS" id="PR00132">
    <property type="entry name" value="GLHYDRLASE2"/>
</dbReference>
<dbReference type="PANTHER" id="PTHR46323:SF2">
    <property type="entry name" value="BETA-GALACTOSIDASE"/>
    <property type="match status" value="1"/>
</dbReference>
<dbReference type="Proteomes" id="UP001164965">
    <property type="component" value="Chromosome"/>
</dbReference>
<accession>A0ABY6NZR6</accession>
<dbReference type="Gene3D" id="2.70.98.10">
    <property type="match status" value="1"/>
</dbReference>
<dbReference type="InterPro" id="IPR006104">
    <property type="entry name" value="Glyco_hydro_2_N"/>
</dbReference>
<keyword evidence="4" id="KW-0378">Hydrolase</keyword>
<dbReference type="PROSITE" id="PS00719">
    <property type="entry name" value="GLYCOSYL_HYDROL_F2_1"/>
    <property type="match status" value="1"/>
</dbReference>
<dbReference type="InterPro" id="IPR004199">
    <property type="entry name" value="B-gal_small/dom_5"/>
</dbReference>
<dbReference type="Pfam" id="PF02929">
    <property type="entry name" value="Bgal_small_N"/>
    <property type="match status" value="1"/>
</dbReference>
<protein>
    <recommendedName>
        <fullName evidence="3">beta-galactosidase</fullName>
        <ecNumber evidence="3">3.2.1.23</ecNumber>
    </recommendedName>
    <alternativeName>
        <fullName evidence="6">Lactase</fullName>
    </alternativeName>
</protein>
<dbReference type="InterPro" id="IPR036156">
    <property type="entry name" value="Beta-gal/glucu_dom_sf"/>
</dbReference>
<dbReference type="InterPro" id="IPR011013">
    <property type="entry name" value="Gal_mutarotase_sf_dom"/>
</dbReference>
<dbReference type="InterPro" id="IPR013783">
    <property type="entry name" value="Ig-like_fold"/>
</dbReference>
<dbReference type="Pfam" id="PF16353">
    <property type="entry name" value="LacZ_4"/>
    <property type="match status" value="1"/>
</dbReference>
<dbReference type="EC" id="3.2.1.23" evidence="3"/>
<dbReference type="InterPro" id="IPR006103">
    <property type="entry name" value="Glyco_hydro_2_cat"/>
</dbReference>
<evidence type="ECO:0000256" key="1">
    <source>
        <dbReference type="ARBA" id="ARBA00001412"/>
    </source>
</evidence>
<comment type="similarity">
    <text evidence="2">Belongs to the glycosyl hydrolase 2 family.</text>
</comment>
<dbReference type="Pfam" id="PF02836">
    <property type="entry name" value="Glyco_hydro_2_C"/>
    <property type="match status" value="1"/>
</dbReference>
<dbReference type="InterPro" id="IPR014718">
    <property type="entry name" value="GH-type_carb-bd"/>
</dbReference>
<dbReference type="InterPro" id="IPR017853">
    <property type="entry name" value="GH"/>
</dbReference>
<dbReference type="Gene3D" id="3.20.20.80">
    <property type="entry name" value="Glycosidases"/>
    <property type="match status" value="1"/>
</dbReference>
<name>A0ABY6NZR6_9NOCA</name>
<gene>
    <name evidence="8" type="ORF">RHODO2019_14800</name>
</gene>